<feature type="transmembrane region" description="Helical" evidence="1">
    <location>
        <begin position="215"/>
        <end position="234"/>
    </location>
</feature>
<keyword evidence="1" id="KW-0812">Transmembrane</keyword>
<feature type="transmembrane region" description="Helical" evidence="1">
    <location>
        <begin position="45"/>
        <end position="66"/>
    </location>
</feature>
<evidence type="ECO:0000313" key="3">
    <source>
        <dbReference type="Proteomes" id="UP000185151"/>
    </source>
</evidence>
<sequence>MIKGYPLNDIATRTATNPEFIEQRRSRTGGTRSLRSTFLKWLRKVHGWIGLWGAVLGLLFGVTGFLQNHRATMKIKVGGPVVSTVQMPVQSAQFKTPRELAGWLRTELKLDRPAERVTRDPAGPVTWGDQSVIQPEHWAVRFNAPNYVVSADYWKGGTFVSVERREQGVIATLEGLHRSTGASAGWILLADSIAGSMVLLSLTGVILWTELNRRRTIGALIFMVSIATTLVLGMQTL</sequence>
<dbReference type="InterPro" id="IPR032307">
    <property type="entry name" value="PepSY_TM-like_2"/>
</dbReference>
<evidence type="ECO:0000313" key="2">
    <source>
        <dbReference type="EMBL" id="SIO64916.1"/>
    </source>
</evidence>
<dbReference type="PANTHER" id="PTHR40115:SF1">
    <property type="entry name" value="INNER MEMBRANE PROTEIN WITH PEPSY TM HELIX"/>
    <property type="match status" value="1"/>
</dbReference>
<dbReference type="Pfam" id="PF16357">
    <property type="entry name" value="PepSY_TM_like_2"/>
    <property type="match status" value="1"/>
</dbReference>
<evidence type="ECO:0000256" key="1">
    <source>
        <dbReference type="SAM" id="Phobius"/>
    </source>
</evidence>
<dbReference type="Proteomes" id="UP000185151">
    <property type="component" value="Unassembled WGS sequence"/>
</dbReference>
<proteinExistence type="predicted"/>
<dbReference type="AlphaFoldDB" id="A0A1N6L8C6"/>
<keyword evidence="1" id="KW-1133">Transmembrane helix</keyword>
<protein>
    <submittedName>
        <fullName evidence="2">Uncharacterized protein</fullName>
    </submittedName>
</protein>
<keyword evidence="1" id="KW-0472">Membrane</keyword>
<organism evidence="2 3">
    <name type="scientific">Paraburkholderia phenazinium</name>
    <dbReference type="NCBI Taxonomy" id="60549"/>
    <lineage>
        <taxon>Bacteria</taxon>
        <taxon>Pseudomonadati</taxon>
        <taxon>Pseudomonadota</taxon>
        <taxon>Betaproteobacteria</taxon>
        <taxon>Burkholderiales</taxon>
        <taxon>Burkholderiaceae</taxon>
        <taxon>Paraburkholderia</taxon>
    </lineage>
</organism>
<accession>A0A1N6L8C6</accession>
<reference evidence="2 3" key="1">
    <citation type="submission" date="2016-11" db="EMBL/GenBank/DDBJ databases">
        <authorList>
            <person name="Jaros S."/>
            <person name="Januszkiewicz K."/>
            <person name="Wedrychowicz H."/>
        </authorList>
    </citation>
    <scope>NUCLEOTIDE SEQUENCE [LARGE SCALE GENOMIC DNA]</scope>
    <source>
        <strain evidence="2 3">GAS95</strain>
    </source>
</reference>
<gene>
    <name evidence="2" type="ORF">SAMN05444165_6576</name>
</gene>
<keyword evidence="3" id="KW-1185">Reference proteome</keyword>
<name>A0A1N6L8C6_9BURK</name>
<dbReference type="EMBL" id="FSRU01000002">
    <property type="protein sequence ID" value="SIO64916.1"/>
    <property type="molecule type" value="Genomic_DNA"/>
</dbReference>
<dbReference type="PANTHER" id="PTHR40115">
    <property type="entry name" value="INNER MEMBRANE PROTEIN WITH PEPSY TM HELIX"/>
    <property type="match status" value="1"/>
</dbReference>
<feature type="transmembrane region" description="Helical" evidence="1">
    <location>
        <begin position="186"/>
        <end position="209"/>
    </location>
</feature>